<name>A0A381ZHH0_9ZZZZ</name>
<keyword evidence="1" id="KW-0812">Transmembrane</keyword>
<keyword evidence="1" id="KW-1133">Transmembrane helix</keyword>
<evidence type="ECO:0000313" key="2">
    <source>
        <dbReference type="EMBL" id="SVA88715.1"/>
    </source>
</evidence>
<accession>A0A381ZHH0</accession>
<protein>
    <submittedName>
        <fullName evidence="2">Uncharacterized protein</fullName>
    </submittedName>
</protein>
<organism evidence="2">
    <name type="scientific">marine metagenome</name>
    <dbReference type="NCBI Taxonomy" id="408172"/>
    <lineage>
        <taxon>unclassified sequences</taxon>
        <taxon>metagenomes</taxon>
        <taxon>ecological metagenomes</taxon>
    </lineage>
</organism>
<reference evidence="2" key="1">
    <citation type="submission" date="2018-05" db="EMBL/GenBank/DDBJ databases">
        <authorList>
            <person name="Lanie J.A."/>
            <person name="Ng W.-L."/>
            <person name="Kazmierczak K.M."/>
            <person name="Andrzejewski T.M."/>
            <person name="Davidsen T.M."/>
            <person name="Wayne K.J."/>
            <person name="Tettelin H."/>
            <person name="Glass J.I."/>
            <person name="Rusch D."/>
            <person name="Podicherti R."/>
            <person name="Tsui H.-C.T."/>
            <person name="Winkler M.E."/>
        </authorList>
    </citation>
    <scope>NUCLEOTIDE SEQUENCE</scope>
</reference>
<gene>
    <name evidence="2" type="ORF">METZ01_LOCUS141569</name>
</gene>
<feature type="transmembrane region" description="Helical" evidence="1">
    <location>
        <begin position="6"/>
        <end position="26"/>
    </location>
</feature>
<sequence>MNYLELLVIISCILVFAPLITSTDIYHRKLFKYEKKARAMKLLNNSFNELFSNQ</sequence>
<evidence type="ECO:0000256" key="1">
    <source>
        <dbReference type="SAM" id="Phobius"/>
    </source>
</evidence>
<keyword evidence="1" id="KW-0472">Membrane</keyword>
<dbReference type="AlphaFoldDB" id="A0A381ZHH0"/>
<proteinExistence type="predicted"/>
<dbReference type="EMBL" id="UINC01021345">
    <property type="protein sequence ID" value="SVA88715.1"/>
    <property type="molecule type" value="Genomic_DNA"/>
</dbReference>